<dbReference type="AlphaFoldDB" id="A0AAF0E9K7"/>
<reference evidence="9" key="1">
    <citation type="submission" date="2023-03" db="EMBL/GenBank/DDBJ databases">
        <title>Mating type loci evolution in Malassezia.</title>
        <authorList>
            <person name="Coelho M.A."/>
        </authorList>
    </citation>
    <scope>NUCLEOTIDE SEQUENCE</scope>
    <source>
        <strain evidence="9">CBS 10434</strain>
    </source>
</reference>
<dbReference type="Proteomes" id="UP001220961">
    <property type="component" value="Chromosome 6"/>
</dbReference>
<protein>
    <submittedName>
        <fullName evidence="9">ER-derived vesicles protein erv46</fullName>
    </submittedName>
</protein>
<comment type="similarity">
    <text evidence="2">Belongs to the ERGIC family.</text>
</comment>
<dbReference type="InterPro" id="IPR012936">
    <property type="entry name" value="Erv_C"/>
</dbReference>
<evidence type="ECO:0000256" key="4">
    <source>
        <dbReference type="ARBA" id="ARBA00022989"/>
    </source>
</evidence>
<dbReference type="GO" id="GO:0005789">
    <property type="term" value="C:endoplasmic reticulum membrane"/>
    <property type="evidence" value="ECO:0007669"/>
    <property type="project" value="TreeGrafter"/>
</dbReference>
<evidence type="ECO:0000256" key="1">
    <source>
        <dbReference type="ARBA" id="ARBA00004141"/>
    </source>
</evidence>
<proteinExistence type="inferred from homology"/>
<dbReference type="GO" id="GO:0006888">
    <property type="term" value="P:endoplasmic reticulum to Golgi vesicle-mediated transport"/>
    <property type="evidence" value="ECO:0007669"/>
    <property type="project" value="TreeGrafter"/>
</dbReference>
<organism evidence="9 10">
    <name type="scientific">Malassezia caprae</name>
    <dbReference type="NCBI Taxonomy" id="1381934"/>
    <lineage>
        <taxon>Eukaryota</taxon>
        <taxon>Fungi</taxon>
        <taxon>Dikarya</taxon>
        <taxon>Basidiomycota</taxon>
        <taxon>Ustilaginomycotina</taxon>
        <taxon>Malasseziomycetes</taxon>
        <taxon>Malasseziales</taxon>
        <taxon>Malasseziaceae</taxon>
        <taxon>Malassezia</taxon>
    </lineage>
</organism>
<gene>
    <name evidence="9" type="primary">ERV46</name>
    <name evidence="9" type="ORF">MCAP1_003078</name>
</gene>
<evidence type="ECO:0000313" key="10">
    <source>
        <dbReference type="Proteomes" id="UP001220961"/>
    </source>
</evidence>
<keyword evidence="10" id="KW-1185">Reference proteome</keyword>
<dbReference type="GO" id="GO:0030134">
    <property type="term" value="C:COPII-coated ER to Golgi transport vesicle"/>
    <property type="evidence" value="ECO:0007669"/>
    <property type="project" value="TreeGrafter"/>
</dbReference>
<feature type="domain" description="Endoplasmic reticulum vesicle transporter N-terminal" evidence="8">
    <location>
        <begin position="10"/>
        <end position="99"/>
    </location>
</feature>
<evidence type="ECO:0000259" key="8">
    <source>
        <dbReference type="Pfam" id="PF13850"/>
    </source>
</evidence>
<keyword evidence="3 6" id="KW-0812">Transmembrane</keyword>
<evidence type="ECO:0000256" key="2">
    <source>
        <dbReference type="ARBA" id="ARBA00005648"/>
    </source>
</evidence>
<dbReference type="PANTHER" id="PTHR10984">
    <property type="entry name" value="ENDOPLASMIC RETICULUM-GOLGI INTERMEDIATE COMPARTMENT PROTEIN"/>
    <property type="match status" value="1"/>
</dbReference>
<comment type="subcellular location">
    <subcellularLocation>
        <location evidence="1">Membrane</location>
        <topology evidence="1">Multi-pass membrane protein</topology>
    </subcellularLocation>
</comment>
<feature type="transmembrane region" description="Helical" evidence="6">
    <location>
        <begin position="380"/>
        <end position="401"/>
    </location>
</feature>
<keyword evidence="4 6" id="KW-1133">Transmembrane helix</keyword>
<dbReference type="EMBL" id="CP119913">
    <property type="protein sequence ID" value="WFD20824.1"/>
    <property type="molecule type" value="Genomic_DNA"/>
</dbReference>
<feature type="transmembrane region" description="Helical" evidence="6">
    <location>
        <begin position="29"/>
        <end position="50"/>
    </location>
</feature>
<dbReference type="InterPro" id="IPR045888">
    <property type="entry name" value="Erv"/>
</dbReference>
<dbReference type="Pfam" id="PF13850">
    <property type="entry name" value="ERGIC_N"/>
    <property type="match status" value="1"/>
</dbReference>
<dbReference type="Pfam" id="PF07970">
    <property type="entry name" value="COPIIcoated_ERV"/>
    <property type="match status" value="1"/>
</dbReference>
<dbReference type="PANTHER" id="PTHR10984:SF25">
    <property type="entry name" value="ENDOPLASMIC RETICULUM-GOLGI INTERMEDIATE COMPARTMENT PROTEIN 3"/>
    <property type="match status" value="1"/>
</dbReference>
<sequence>MGPGSLFGPLRGLDAFGRTNDDVRIRTNVGALLTLLSALVIAVLVVTEYMDYRRIQSSPRLEVDLSRGEKLAVRLNITFPRVPCYLLSLDVVDVVGENQVDIHHDIERRRLDRNGRRISHEIEKALESEAARIAAERGPGYCGECYGGEPPDSGCCNSCEDVREAYARRNWSFATPDEIEQCRQEHWSEHIREQNHEGCNVAGEVHVNKVVGNFHLSPGRTFQHNNIHSHDLVPYLQGSGEEVHHFGHIIHEFSFGAVDEFAMAKTARARRHGTLKQRLDIKDALANTRMHTEESSFMFQYFLKVVPVDVHRLNGYHAQTYQYSVTSYERDLGYDPTLRADRPSDGSGHVVKSVEGVPGVFFNYEISPLRVVQTEWRHSFWHFVSNLCALVGGIVTMAGLIDGLIYRSRRQFNWSGPSYGDDGDSLGLDAKLL</sequence>
<keyword evidence="5 6" id="KW-0472">Membrane</keyword>
<evidence type="ECO:0000259" key="7">
    <source>
        <dbReference type="Pfam" id="PF07970"/>
    </source>
</evidence>
<name>A0AAF0E9K7_9BASI</name>
<dbReference type="GO" id="GO:0006890">
    <property type="term" value="P:retrograde vesicle-mediated transport, Golgi to endoplasmic reticulum"/>
    <property type="evidence" value="ECO:0007669"/>
    <property type="project" value="TreeGrafter"/>
</dbReference>
<dbReference type="GO" id="GO:0000139">
    <property type="term" value="C:Golgi membrane"/>
    <property type="evidence" value="ECO:0007669"/>
    <property type="project" value="TreeGrafter"/>
</dbReference>
<feature type="domain" description="Endoplasmic reticulum vesicle transporter C-terminal" evidence="7">
    <location>
        <begin position="145"/>
        <end position="402"/>
    </location>
</feature>
<evidence type="ECO:0000256" key="6">
    <source>
        <dbReference type="SAM" id="Phobius"/>
    </source>
</evidence>
<evidence type="ECO:0000256" key="5">
    <source>
        <dbReference type="ARBA" id="ARBA00023136"/>
    </source>
</evidence>
<dbReference type="InterPro" id="IPR039542">
    <property type="entry name" value="Erv_N"/>
</dbReference>
<evidence type="ECO:0000256" key="3">
    <source>
        <dbReference type="ARBA" id="ARBA00022692"/>
    </source>
</evidence>
<evidence type="ECO:0000313" key="9">
    <source>
        <dbReference type="EMBL" id="WFD20824.1"/>
    </source>
</evidence>
<accession>A0AAF0E9K7</accession>